<accession>A0A814C9F4</accession>
<dbReference type="EMBL" id="CAJNOL010000216">
    <property type="protein sequence ID" value="CAF0938879.1"/>
    <property type="molecule type" value="Genomic_DNA"/>
</dbReference>
<evidence type="ECO:0000256" key="1">
    <source>
        <dbReference type="SAM" id="MobiDB-lite"/>
    </source>
</evidence>
<evidence type="ECO:0000313" key="2">
    <source>
        <dbReference type="EMBL" id="CAF0938879.1"/>
    </source>
</evidence>
<feature type="region of interest" description="Disordered" evidence="1">
    <location>
        <begin position="1"/>
        <end position="28"/>
    </location>
</feature>
<dbReference type="Proteomes" id="UP000663870">
    <property type="component" value="Unassembled WGS sequence"/>
</dbReference>
<sequence length="779" mass="90739">MDSYKHHENKKRKLSKSKEHDKHLKRKDNKNDKLTSWFRQCCHSRKHHIKSMKNDKILETSMKKISLENENINIQLKSNLPIQSVSNEKISNIQMTHLKRLPLYNESMICQKIFESYDDSCIECTVQYGPDSWEDIHENFQNSNKQLYDNNKSTSTEGLVTCLDEKVNNDDIDRWSSKEKFINKTLNPLKTNVNSFINDIIGDGVDRISEIITMISTHHNKQNDLRIDKKLSTNIEDNFPLNKSNKRSFDYEKRIQNLNSIKQHQYQYPGLVFEKQNLKTKSPMYYHSSIELSLDNTSSKMTPNDYYWDLGSNKTNINQQEILNKKNSSQNQESYNWDDQEYLWSSSFDLSQKDHLVDNSVHDQSKQIVINDEDKFLSDNDNDDLSYTVASVLPSNTIKKPQLYTNDVQNSNSSLDILNQQQTFSTNEFRENIDKISDHENKNEYNLGKIYSNEFEDQNLMNMNQQQISISNFIDQNNLLSTINSIHSLELIQDKIQRINSNKDISISSIHDNRSFSKKNILNFHEQQPLFDDIQFQLSSQIDQQYEFISQNDQFSTRSISNLFKQIDHIKKQKSIDLDSINTAYSIPISGHSSVLLETITDAKDQTLPTSIKNSQSHSIDKQEKELLNTEINNNITQTRSTYDNTIISWRRLFERLLSFILPSIHNTDNNMNLSSSIISSDTYSWSTLIPTDIFNMTQSDSIGPWWGRRDAYNQTPATFIFANESLNTSYSIETITNNKQMCISIENRPCYSKYYSYPNTCHCCCNSSITINNNSSSS</sequence>
<gene>
    <name evidence="2" type="ORF">JXQ802_LOCUS11044</name>
</gene>
<evidence type="ECO:0000313" key="3">
    <source>
        <dbReference type="Proteomes" id="UP000663870"/>
    </source>
</evidence>
<reference evidence="2" key="1">
    <citation type="submission" date="2021-02" db="EMBL/GenBank/DDBJ databases">
        <authorList>
            <person name="Nowell W R."/>
        </authorList>
    </citation>
    <scope>NUCLEOTIDE SEQUENCE</scope>
</reference>
<dbReference type="AlphaFoldDB" id="A0A814C9F4"/>
<organism evidence="2 3">
    <name type="scientific">Rotaria sordida</name>
    <dbReference type="NCBI Taxonomy" id="392033"/>
    <lineage>
        <taxon>Eukaryota</taxon>
        <taxon>Metazoa</taxon>
        <taxon>Spiralia</taxon>
        <taxon>Gnathifera</taxon>
        <taxon>Rotifera</taxon>
        <taxon>Eurotatoria</taxon>
        <taxon>Bdelloidea</taxon>
        <taxon>Philodinida</taxon>
        <taxon>Philodinidae</taxon>
        <taxon>Rotaria</taxon>
    </lineage>
</organism>
<keyword evidence="3" id="KW-1185">Reference proteome</keyword>
<protein>
    <submittedName>
        <fullName evidence="2">Uncharacterized protein</fullName>
    </submittedName>
</protein>
<name>A0A814C9F4_9BILA</name>
<proteinExistence type="predicted"/>
<comment type="caution">
    <text evidence="2">The sequence shown here is derived from an EMBL/GenBank/DDBJ whole genome shotgun (WGS) entry which is preliminary data.</text>
</comment>